<dbReference type="Proteomes" id="UP000078597">
    <property type="component" value="Unassembled WGS sequence"/>
</dbReference>
<dbReference type="PANTHER" id="PTHR45866:SF1">
    <property type="entry name" value="DNA GYRASE SUBUNIT B, MITOCHONDRIAL"/>
    <property type="match status" value="1"/>
</dbReference>
<dbReference type="KEGG" id="pmal:PMUG01_14073700"/>
<keyword evidence="13" id="KW-0732">Signal</keyword>
<dbReference type="OMA" id="QLWSTTM"/>
<name>A0A1A8WE70_PLAMA</name>
<keyword evidence="5 11" id="KW-0547">Nucleotide-binding</keyword>
<evidence type="ECO:0000256" key="6">
    <source>
        <dbReference type="ARBA" id="ARBA00022840"/>
    </source>
</evidence>
<dbReference type="GeneID" id="39872048"/>
<dbReference type="InterPro" id="IPR003594">
    <property type="entry name" value="HATPase_dom"/>
</dbReference>
<proteinExistence type="inferred from homology"/>
<dbReference type="Gene3D" id="3.30.230.10">
    <property type="match status" value="1"/>
</dbReference>
<dbReference type="InterPro" id="IPR000565">
    <property type="entry name" value="Topo_IIA_B"/>
</dbReference>
<dbReference type="SMART" id="SM00433">
    <property type="entry name" value="TOP2c"/>
    <property type="match status" value="1"/>
</dbReference>
<organism evidence="15 17">
    <name type="scientific">Plasmodium malariae</name>
    <dbReference type="NCBI Taxonomy" id="5858"/>
    <lineage>
        <taxon>Eukaryota</taxon>
        <taxon>Sar</taxon>
        <taxon>Alveolata</taxon>
        <taxon>Apicomplexa</taxon>
        <taxon>Aconoidasida</taxon>
        <taxon>Haemosporida</taxon>
        <taxon>Plasmodiidae</taxon>
        <taxon>Plasmodium</taxon>
        <taxon>Plasmodium (Plasmodium)</taxon>
    </lineage>
</organism>
<keyword evidence="4" id="KW-0479">Metal-binding</keyword>
<evidence type="ECO:0000256" key="5">
    <source>
        <dbReference type="ARBA" id="ARBA00022741"/>
    </source>
</evidence>
<dbReference type="EC" id="5.6.2.2" evidence="11"/>
<evidence type="ECO:0000313" key="16">
    <source>
        <dbReference type="EMBL" id="SCP03677.1"/>
    </source>
</evidence>
<dbReference type="GO" id="GO:0003677">
    <property type="term" value="F:DNA binding"/>
    <property type="evidence" value="ECO:0007669"/>
    <property type="project" value="UniProtKB-UniRule"/>
</dbReference>
<dbReference type="Gene3D" id="3.30.565.10">
    <property type="entry name" value="Histidine kinase-like ATPase, C-terminal domain"/>
    <property type="match status" value="1"/>
</dbReference>
<evidence type="ECO:0000256" key="1">
    <source>
        <dbReference type="ARBA" id="ARBA00000185"/>
    </source>
</evidence>
<dbReference type="InterPro" id="IPR014721">
    <property type="entry name" value="Ribsml_uS5_D2-typ_fold_subgr"/>
</dbReference>
<feature type="compositionally biased region" description="Basic and acidic residues" evidence="12">
    <location>
        <begin position="392"/>
        <end position="407"/>
    </location>
</feature>
<dbReference type="VEuPathDB" id="PlasmoDB:PmUG01_14073700"/>
<feature type="chain" id="PRO_5015059664" description="DNA topoisomerase 2" evidence="13">
    <location>
        <begin position="26"/>
        <end position="1038"/>
    </location>
</feature>
<evidence type="ECO:0000256" key="2">
    <source>
        <dbReference type="ARBA" id="ARBA00001946"/>
    </source>
</evidence>
<evidence type="ECO:0000256" key="8">
    <source>
        <dbReference type="ARBA" id="ARBA00023029"/>
    </source>
</evidence>
<feature type="region of interest" description="Disordered" evidence="12">
    <location>
        <begin position="206"/>
        <end position="259"/>
    </location>
</feature>
<reference evidence="17" key="1">
    <citation type="submission" date="2016-05" db="EMBL/GenBank/DDBJ databases">
        <authorList>
            <person name="Naeem Raeece"/>
        </authorList>
    </citation>
    <scope>NUCLEOTIDE SEQUENCE [LARGE SCALE GENOMIC DNA]</scope>
</reference>
<feature type="domain" description="Toprim" evidence="14">
    <location>
        <begin position="659"/>
        <end position="824"/>
    </location>
</feature>
<comment type="function">
    <text evidence="11">Control of topological states of DNA by transient breakage and subsequent rejoining of DNA strands. Topoisomerase II makes double-strand breaks.</text>
</comment>
<accession>A0A1A8WE70</accession>
<dbReference type="AlphaFoldDB" id="A0A1A8WE70"/>
<evidence type="ECO:0000313" key="17">
    <source>
        <dbReference type="Proteomes" id="UP000078597"/>
    </source>
</evidence>
<feature type="signal peptide" evidence="13">
    <location>
        <begin position="1"/>
        <end position="25"/>
    </location>
</feature>
<dbReference type="GO" id="GO:0003918">
    <property type="term" value="F:DNA topoisomerase type II (double strand cut, ATP-hydrolyzing) activity"/>
    <property type="evidence" value="ECO:0007669"/>
    <property type="project" value="UniProtKB-UniRule"/>
</dbReference>
<dbReference type="PANTHER" id="PTHR45866">
    <property type="entry name" value="DNA GYRASE/TOPOISOMERASE SUBUNIT B"/>
    <property type="match status" value="1"/>
</dbReference>
<dbReference type="Pfam" id="PF00204">
    <property type="entry name" value="DNA_gyraseB"/>
    <property type="match status" value="1"/>
</dbReference>
<evidence type="ECO:0000313" key="18">
    <source>
        <dbReference type="Proteomes" id="UP000219813"/>
    </source>
</evidence>
<dbReference type="GO" id="GO:0006265">
    <property type="term" value="P:DNA topological change"/>
    <property type="evidence" value="ECO:0007669"/>
    <property type="project" value="UniProtKB-UniRule"/>
</dbReference>
<evidence type="ECO:0000259" key="14">
    <source>
        <dbReference type="PROSITE" id="PS50880"/>
    </source>
</evidence>
<dbReference type="EMBL" id="FLQW01001736">
    <property type="protein sequence ID" value="SBS91260.1"/>
    <property type="molecule type" value="Genomic_DNA"/>
</dbReference>
<comment type="catalytic activity">
    <reaction evidence="1 11">
        <text>ATP-dependent breakage, passage and rejoining of double-stranded DNA.</text>
        <dbReference type="EC" id="5.6.2.2"/>
    </reaction>
</comment>
<comment type="cofactor">
    <cofactor evidence="2">
        <name>Mg(2+)</name>
        <dbReference type="ChEBI" id="CHEBI:18420"/>
    </cofactor>
</comment>
<feature type="region of interest" description="Disordered" evidence="12">
    <location>
        <begin position="392"/>
        <end position="416"/>
    </location>
</feature>
<dbReference type="InterPro" id="IPR002288">
    <property type="entry name" value="DNA_gyrase_B_C"/>
</dbReference>
<dbReference type="PROSITE" id="PS00177">
    <property type="entry name" value="TOPOISOMERASE_II"/>
    <property type="match status" value="1"/>
</dbReference>
<dbReference type="GO" id="GO:0005524">
    <property type="term" value="F:ATP binding"/>
    <property type="evidence" value="ECO:0007669"/>
    <property type="project" value="UniProtKB-UniRule"/>
</dbReference>
<keyword evidence="7" id="KW-0460">Magnesium</keyword>
<dbReference type="Pfam" id="PF01751">
    <property type="entry name" value="Toprim"/>
    <property type="match status" value="1"/>
</dbReference>
<dbReference type="InterPro" id="IPR001241">
    <property type="entry name" value="Topo_IIA"/>
</dbReference>
<comment type="similarity">
    <text evidence="3">Belongs to the type II topoisomerase GyrB family.</text>
</comment>
<dbReference type="InterPro" id="IPR006171">
    <property type="entry name" value="TOPRIM_dom"/>
</dbReference>
<gene>
    <name evidence="16" type="primary">GyrB</name>
    <name evidence="15" type="ORF">PMALA_032330</name>
    <name evidence="16" type="ORF">PMUG01_14073700</name>
</gene>
<comment type="similarity">
    <text evidence="11">Belongs to the type II topoisomerase family.</text>
</comment>
<keyword evidence="6 11" id="KW-0067">ATP-binding</keyword>
<dbReference type="EMBL" id="LT594635">
    <property type="protein sequence ID" value="SCP03677.1"/>
    <property type="molecule type" value="Genomic_DNA"/>
</dbReference>
<keyword evidence="9 11" id="KW-0238">DNA-binding</keyword>
<dbReference type="Pfam" id="PF02518">
    <property type="entry name" value="HATPase_c"/>
    <property type="match status" value="1"/>
</dbReference>
<keyword evidence="8 11" id="KW-0799">Topoisomerase</keyword>
<evidence type="ECO:0000256" key="7">
    <source>
        <dbReference type="ARBA" id="ARBA00022842"/>
    </source>
</evidence>
<dbReference type="SMART" id="SM00387">
    <property type="entry name" value="HATPase_c"/>
    <property type="match status" value="1"/>
</dbReference>
<dbReference type="InterPro" id="IPR013506">
    <property type="entry name" value="Topo_IIA_bsu_dom2"/>
</dbReference>
<dbReference type="OrthoDB" id="276498at2759"/>
<dbReference type="InterPro" id="IPR013760">
    <property type="entry name" value="Topo_IIA-like_dom_sf"/>
</dbReference>
<evidence type="ECO:0000256" key="13">
    <source>
        <dbReference type="SAM" id="SignalP"/>
    </source>
</evidence>
<evidence type="ECO:0000256" key="11">
    <source>
        <dbReference type="RuleBase" id="RU362094"/>
    </source>
</evidence>
<dbReference type="InterPro" id="IPR036890">
    <property type="entry name" value="HATPase_C_sf"/>
</dbReference>
<comment type="subunit">
    <text evidence="11">Homodimer.</text>
</comment>
<dbReference type="PROSITE" id="PS50880">
    <property type="entry name" value="TOPRIM"/>
    <property type="match status" value="1"/>
</dbReference>
<evidence type="ECO:0000256" key="3">
    <source>
        <dbReference type="ARBA" id="ARBA00010708"/>
    </source>
</evidence>
<dbReference type="SUPFAM" id="SSF56719">
    <property type="entry name" value="Type II DNA topoisomerase"/>
    <property type="match status" value="2"/>
</dbReference>
<dbReference type="InterPro" id="IPR013759">
    <property type="entry name" value="Topo_IIA_B_C"/>
</dbReference>
<dbReference type="CDD" id="cd00822">
    <property type="entry name" value="TopoII_Trans_DNA_gyrase"/>
    <property type="match status" value="1"/>
</dbReference>
<protein>
    <recommendedName>
        <fullName evidence="11">DNA topoisomerase 2</fullName>
        <ecNumber evidence="11">5.6.2.2</ecNumber>
    </recommendedName>
</protein>
<feature type="compositionally biased region" description="Polar residues" evidence="12">
    <location>
        <begin position="240"/>
        <end position="253"/>
    </location>
</feature>
<dbReference type="PRINTS" id="PR00418">
    <property type="entry name" value="TPI2FAMILY"/>
</dbReference>
<evidence type="ECO:0000256" key="12">
    <source>
        <dbReference type="SAM" id="MobiDB-lite"/>
    </source>
</evidence>
<evidence type="ECO:0000256" key="10">
    <source>
        <dbReference type="ARBA" id="ARBA00023235"/>
    </source>
</evidence>
<sequence length="1038" mass="118516">MNIEFIKSFAILIFLVKDFLLHTEGKAQSSRGSKYLRWWNFCKKKLNKEEESDPSFEYDVRFSKRKLAKKRIDCFLKNYKRFDNLKGRVLLKYNNNRNFRCMNYDAKDIVILEGLEAVRKRPGMYIGNTDTKGLHQLLFEIIDNSVDEYNNFECNEIKLVIHNDESVTIEDNGRGIPCDIHEKTKKSALETVLTVLHSGAKFFDDDSEMQEGEAHRKKTDADSEGGENKNILIHERLKANVTNKGKTNNSDGSNKAEEKKGKIVTKENLQKYKYSSGLHGVGLSVANALSSFMKVKVFRNNKMYSIELEKGKVKKELSVCNCPINKRGTQIHYKPDSTIFKNTIKHNSELIKNRIHQLAYLNDKLTFYFYDERSANEAASVPLKGIKSNDGLNDKKKDNACDPKDETCETNNENRNMLNGSRSYDNTCGGIKPTHEEPIGDYNKLNFYNYEIIKHERGLNEYIENLTKSKTNLFKDSNKVISITCFQKNIYIDLRMKWSINQYNENIISFVNNVNTIDGGTHVDALKYAISKSVNFNIKKNEATKNFVNIPGEYIREGLTAILSIKMINPEFEGQTKSKLGSYCLKSVLENIIFEKLSEIFDFEPNLLNTIYMKALQAKISDEEAKAARDMIRSKNSQHYSTVLPGKLVDCISDDISRNEIFIVEGDSAAGSAKQARNREIQAILPLKGKILNVEKIKNNKRIFENTELKSLITAIGLSVNCHINKSTRASTNILNKGKKDIKKKYDLRSGRNDNILSSSSRSSSILNKKKNTLFDSPLRYGKIIIMTDADVDGEHIRILLLTFLYRFQKEIIENGNVYVACPPLYKITYNKFFDDSIKQIVTKQFNITAKNSRYIIHTYSDEELSALLALLDKDKASASFEKKNRATTTSSSTSITTTTVSSTFENATSSIEKEMDDNYNHTPLFSCKQMDEEKNANDIPLLGHNSGNINESNTDALVNNKTLFTFSKKYEIQRFKGLGEMMADQLWNTTMNPRVRKLIRVTVNDAIKANNMINSLMGEDSKLRKDFILEYSNSVSV</sequence>
<reference evidence="15" key="2">
    <citation type="submission" date="2016-05" db="EMBL/GenBank/DDBJ databases">
        <authorList>
            <person name="Lavstsen T."/>
            <person name="Jespersen J.S."/>
        </authorList>
    </citation>
    <scope>NUCLEOTIDE SEQUENCE [LARGE SCALE GENOMIC DNA]</scope>
</reference>
<keyword evidence="10 11" id="KW-0413">Isomerase</keyword>
<dbReference type="SUPFAM" id="SSF54211">
    <property type="entry name" value="Ribosomal protein S5 domain 2-like"/>
    <property type="match status" value="1"/>
</dbReference>
<keyword evidence="18" id="KW-1185">Reference proteome</keyword>
<evidence type="ECO:0000313" key="15">
    <source>
        <dbReference type="EMBL" id="SBS91260.1"/>
    </source>
</evidence>
<dbReference type="InterPro" id="IPR018522">
    <property type="entry name" value="TopoIIA_CS"/>
</dbReference>
<dbReference type="Proteomes" id="UP000219813">
    <property type="component" value="Chromosome 14"/>
</dbReference>
<dbReference type="PRINTS" id="PR01159">
    <property type="entry name" value="DNAGYRASEB"/>
</dbReference>
<evidence type="ECO:0000256" key="4">
    <source>
        <dbReference type="ARBA" id="ARBA00022723"/>
    </source>
</evidence>
<dbReference type="InterPro" id="IPR020568">
    <property type="entry name" value="Ribosomal_Su5_D2-typ_SF"/>
</dbReference>
<dbReference type="Gene3D" id="3.40.50.670">
    <property type="match status" value="2"/>
</dbReference>
<evidence type="ECO:0000256" key="9">
    <source>
        <dbReference type="ARBA" id="ARBA00023125"/>
    </source>
</evidence>
<dbReference type="RefSeq" id="XP_028864630.1">
    <property type="nucleotide sequence ID" value="XM_029008329.1"/>
</dbReference>
<dbReference type="SUPFAM" id="SSF55874">
    <property type="entry name" value="ATPase domain of HSP90 chaperone/DNA topoisomerase II/histidine kinase"/>
    <property type="match status" value="1"/>
</dbReference>
<dbReference type="GO" id="GO:0046872">
    <property type="term" value="F:metal ion binding"/>
    <property type="evidence" value="ECO:0007669"/>
    <property type="project" value="UniProtKB-KW"/>
</dbReference>
<reference evidence="16 18" key="3">
    <citation type="submission" date="2016-06" db="EMBL/GenBank/DDBJ databases">
        <authorList>
            <consortium name="Pathogen Informatics"/>
        </authorList>
    </citation>
    <scope>NUCLEOTIDE SEQUENCE [LARGE SCALE GENOMIC DNA]</scope>
</reference>
<dbReference type="Pfam" id="PF00986">
    <property type="entry name" value="DNA_gyraseB_C"/>
    <property type="match status" value="1"/>
</dbReference>